<dbReference type="InterPro" id="IPR022385">
    <property type="entry name" value="Rhs_assc_core"/>
</dbReference>
<dbReference type="InterPro" id="IPR050708">
    <property type="entry name" value="T6SS_VgrG/RHS"/>
</dbReference>
<keyword evidence="1 3" id="KW-0732">Signal</keyword>
<organism evidence="5 6">
    <name type="scientific">Sandaracinus amylolyticus</name>
    <dbReference type="NCBI Taxonomy" id="927083"/>
    <lineage>
        <taxon>Bacteria</taxon>
        <taxon>Pseudomonadati</taxon>
        <taxon>Myxococcota</taxon>
        <taxon>Polyangia</taxon>
        <taxon>Polyangiales</taxon>
        <taxon>Sandaracinaceae</taxon>
        <taxon>Sandaracinus</taxon>
    </lineage>
</organism>
<gene>
    <name evidence="5" type="ORF">DB32_000714</name>
</gene>
<dbReference type="InterPro" id="IPR013517">
    <property type="entry name" value="FG-GAP"/>
</dbReference>
<dbReference type="NCBIfam" id="TIGR03696">
    <property type="entry name" value="Rhs_assc_core"/>
    <property type="match status" value="1"/>
</dbReference>
<reference evidence="5 6" key="1">
    <citation type="submission" date="2015-03" db="EMBL/GenBank/DDBJ databases">
        <title>Genome assembly of Sandaracinus amylolyticus DSM 53668.</title>
        <authorList>
            <person name="Sharma G."/>
            <person name="Subramanian S."/>
        </authorList>
    </citation>
    <scope>NUCLEOTIDE SEQUENCE [LARGE SCALE GENOMIC DNA]</scope>
    <source>
        <strain evidence="5 6">DSM 53668</strain>
    </source>
</reference>
<dbReference type="InterPro" id="IPR006530">
    <property type="entry name" value="YD"/>
</dbReference>
<dbReference type="Pfam" id="PF05593">
    <property type="entry name" value="RHS_repeat"/>
    <property type="match status" value="2"/>
</dbReference>
<feature type="signal peptide" evidence="3">
    <location>
        <begin position="1"/>
        <end position="27"/>
    </location>
</feature>
<evidence type="ECO:0000313" key="5">
    <source>
        <dbReference type="EMBL" id="AKF03565.1"/>
    </source>
</evidence>
<dbReference type="STRING" id="927083.DB32_000714"/>
<protein>
    <submittedName>
        <fullName evidence="5">Putative Rhs protein</fullName>
    </submittedName>
</protein>
<accession>A0A0F6VZQ7</accession>
<dbReference type="Gene3D" id="2.180.10.10">
    <property type="entry name" value="RHS repeat-associated core"/>
    <property type="match status" value="2"/>
</dbReference>
<sequence length="1894" mass="205956">MYSVRRSYSTTLASLALFGVLSSNASAQTYRDALVQTPTLAAPTRGSVAGTLASLRYAPSDLARGTFHLPSPFAAPIDRGPLLASAFPAYSPDVGLSEWGMGWSADLSIRRFRTIGTIDYSTSDELVSPWGRLVRGDDGALYPAALEDRVRVVADGGGYVATTSDGTRWIFRAADAVTNARGTYQWNVSEVISPLGDRTELVWTANASGRRFVSELRWGGRGATREHRAVLGYDTVPVALADHASGARMLLDRRVREIAMDTRDPTSGAWTRRWTYELAYRESPAGAAFYLTSVTRRFASGAAEPPVTYEYAMSEDRLATASLERMTELDAYLARVGGTGIQPEVVSFFDLEDDGRVDMEHRYDHSLVHHTDAGWTWEGAPPRDGDENALCRPAASHQNRPRLLVRMTPDATEPEVVVAYRSGASTGLVICDREGDPLHREAVPGAWDLGANTRLVDLDRDLRPDFVRVYRGGYEILRNVSDERGYRFERSAPGTLAPSFAPTATWVQDVNGDGLADLVARSTANVVVWFGLGGNRFESTGTTFGFLSSNGPVTNLGSFQITFTDANHDGLADALLSSGRYLMLFTNRGTHFQQIAVPGFSAITWTVGLPVAVDLDGRGEEQAVLVNGQSAYRITLSAPESGLMVRADDGRGGVARFQYRRARPTPGIVRRPPMLTRMEVSATGVAPVSFTYDYEDAVFHGAARHLLGFGTVRRDSPNAIESAEFHFDDDVSGLLVGTRVAADETDVFRFEARTYDEARFRGVRFLRPRDRHTGWSDRTGTVVDGTRTIHEAYANELCVTRARSVSRHGELVTENELDPVPGLGAALHCTPRVIRNLGTHPGRAELDFDYRAEIERDAIGMLTRITAIAGDRRLVLQEVAYDAQHRITSITAPSEGRTAMRYDPSTGLLTSITGPDGVVTAVTRDARTDALVKLLMGRGPGGDWNRTFHYDALERLDATWDDVGAGNAALPDLAYEYRYADATRPAAILSRQLIDASSRSVAETIELQAATGDVLATAVRTRRGWAFDGLTLADPSASRVDRFHRAPVSADPRSLTLAQLVDTASRTALGHRIDSALGHAIEEVTTVREGVRRTTGERVAVRADGVVHESIENGVVAGTSVTDGDDRVITTTDAAGATTTRSYDALGRLVRVALPGGAIQSVRYDRLGRVGAVVRSDVGRTELEYDDVGRMLRRRVFDTTGAELRSTRLEHDAIGRVVREVHRRASDGAEIAYERRYDEGTGELGQLTSVRGPGFVRRERHHRDGRVARSELELTGFRTIIVERSYAEDGVERSATRTVLDPSGRVLLRSEQTTEHDALGRVARRTLGGAPLYELAYDDEGRVSHVAFANGELLVMRFDPVTHGRIGYDHVTDDWTLGVEVERDARGLVSAERVELSTGGAPPVVHDREYVYDARRFLTERRGPDGASAYTYDAASRIASSSDLAGRRTHTRRGRTATIGSTTYRYDAAGRVIARDGTTMTYGAHGELDRVTRDGRSFTYVYDESGARLLKLDGPRVVAAFVDGAYLSDAMIVEPVEVAGRLVGVLVNGAYRSIATDPRGTPLATSDGTFVDASPYGVRRDRTDLSVALDYVEHGYDADLGTVRIGARDYDPMLGELLTPDPLYAAEIDRCASDPVQCTLYAYASNDPIAHVDPSGLESRPTLDVDITLRLETGDLQVASSGNAISDFVLSPESRIHGLEGQAGAIAESAQRGYNGQWTLEMHPPSSSWWNELVGGTAEVVTPEATITDGDVRNLTSALGNIAAGGELVLPDSGVTVHFEVANAYALSDWESGAVASEATRTSEASQQSSWGGGVTLVFDTARGPDVEVSGERGFSNGTAGRVETTTTTTIPMRGRDVVGRVTMVLEGRQGSVRWRHQVDLGYRRVFQTAPRAR</sequence>
<dbReference type="PANTHER" id="PTHR32305">
    <property type="match status" value="1"/>
</dbReference>
<proteinExistence type="predicted"/>
<name>A0A0F6VZQ7_9BACT</name>
<evidence type="ECO:0000313" key="6">
    <source>
        <dbReference type="Proteomes" id="UP000034883"/>
    </source>
</evidence>
<keyword evidence="6" id="KW-1185">Reference proteome</keyword>
<dbReference type="KEGG" id="samy:DB32_000714"/>
<dbReference type="InterPro" id="IPR031325">
    <property type="entry name" value="RHS_repeat"/>
</dbReference>
<dbReference type="Pfam" id="PF25023">
    <property type="entry name" value="TEN_YD-shell"/>
    <property type="match status" value="1"/>
</dbReference>
<feature type="chain" id="PRO_5002511738" evidence="3">
    <location>
        <begin position="28"/>
        <end position="1894"/>
    </location>
</feature>
<feature type="domain" description="Teneurin-like YD-shell" evidence="4">
    <location>
        <begin position="1377"/>
        <end position="1649"/>
    </location>
</feature>
<evidence type="ECO:0000256" key="1">
    <source>
        <dbReference type="ARBA" id="ARBA00022729"/>
    </source>
</evidence>
<dbReference type="RefSeq" id="WP_053231011.1">
    <property type="nucleotide sequence ID" value="NZ_CP011125.1"/>
</dbReference>
<evidence type="ECO:0000256" key="3">
    <source>
        <dbReference type="SAM" id="SignalP"/>
    </source>
</evidence>
<dbReference type="EMBL" id="CP011125">
    <property type="protein sequence ID" value="AKF03565.1"/>
    <property type="molecule type" value="Genomic_DNA"/>
</dbReference>
<dbReference type="InterPro" id="IPR056823">
    <property type="entry name" value="TEN-like_YD-shell"/>
</dbReference>
<dbReference type="PANTHER" id="PTHR32305:SF15">
    <property type="entry name" value="PROTEIN RHSA-RELATED"/>
    <property type="match status" value="1"/>
</dbReference>
<dbReference type="SUPFAM" id="SSF69318">
    <property type="entry name" value="Integrin alpha N-terminal domain"/>
    <property type="match status" value="1"/>
</dbReference>
<evidence type="ECO:0000259" key="4">
    <source>
        <dbReference type="Pfam" id="PF25023"/>
    </source>
</evidence>
<dbReference type="NCBIfam" id="TIGR01643">
    <property type="entry name" value="YD_repeat_2x"/>
    <property type="match status" value="4"/>
</dbReference>
<dbReference type="OrthoDB" id="8481850at2"/>
<dbReference type="Pfam" id="PF13517">
    <property type="entry name" value="FG-GAP_3"/>
    <property type="match status" value="1"/>
</dbReference>
<keyword evidence="2" id="KW-0677">Repeat</keyword>
<dbReference type="Proteomes" id="UP000034883">
    <property type="component" value="Chromosome"/>
</dbReference>
<evidence type="ECO:0000256" key="2">
    <source>
        <dbReference type="ARBA" id="ARBA00022737"/>
    </source>
</evidence>
<dbReference type="InterPro" id="IPR028994">
    <property type="entry name" value="Integrin_alpha_N"/>
</dbReference>